<comment type="caution">
    <text evidence="1">The sequence shown here is derived from an EMBL/GenBank/DDBJ whole genome shotgun (WGS) entry which is preliminary data.</text>
</comment>
<reference evidence="1 2" key="1">
    <citation type="submission" date="2018-03" db="EMBL/GenBank/DDBJ databases">
        <title>Genomic Encyclopedia of Archaeal and Bacterial Type Strains, Phase II (KMG-II): from individual species to whole genera.</title>
        <authorList>
            <person name="Goeker M."/>
        </authorList>
    </citation>
    <scope>NUCLEOTIDE SEQUENCE [LARGE SCALE GENOMIC DNA]</scope>
    <source>
        <strain evidence="1 2">DSM 27267</strain>
    </source>
</reference>
<accession>A0A2P8C949</accession>
<sequence>MENLFDIPAGGVNRTKVLIKYNQLTNSTLIYTKMIYGYITCDYL</sequence>
<dbReference type="EMBL" id="PYGC01000009">
    <property type="protein sequence ID" value="PSK81497.1"/>
    <property type="molecule type" value="Genomic_DNA"/>
</dbReference>
<gene>
    <name evidence="1" type="ORF">CLV93_109103</name>
</gene>
<proteinExistence type="predicted"/>
<organism evidence="1 2">
    <name type="scientific">Prolixibacter denitrificans</name>
    <dbReference type="NCBI Taxonomy" id="1541063"/>
    <lineage>
        <taxon>Bacteria</taxon>
        <taxon>Pseudomonadati</taxon>
        <taxon>Bacteroidota</taxon>
        <taxon>Bacteroidia</taxon>
        <taxon>Marinilabiliales</taxon>
        <taxon>Prolixibacteraceae</taxon>
        <taxon>Prolixibacter</taxon>
    </lineage>
</organism>
<name>A0A2P8C949_9BACT</name>
<dbReference type="AlphaFoldDB" id="A0A2P8C949"/>
<evidence type="ECO:0000313" key="1">
    <source>
        <dbReference type="EMBL" id="PSK81497.1"/>
    </source>
</evidence>
<evidence type="ECO:0000313" key="2">
    <source>
        <dbReference type="Proteomes" id="UP000240621"/>
    </source>
</evidence>
<protein>
    <submittedName>
        <fullName evidence="1">Uncharacterized protein</fullName>
    </submittedName>
</protein>
<dbReference type="Proteomes" id="UP000240621">
    <property type="component" value="Unassembled WGS sequence"/>
</dbReference>